<dbReference type="GO" id="GO:0102919">
    <property type="term" value="F:5,6-dimethylbenzimidazole synthase activity"/>
    <property type="evidence" value="ECO:0007669"/>
    <property type="project" value="UniProtKB-EC"/>
</dbReference>
<dbReference type="Proteomes" id="UP000076447">
    <property type="component" value="Unassembled WGS sequence"/>
</dbReference>
<feature type="compositionally biased region" description="Gly residues" evidence="1">
    <location>
        <begin position="73"/>
        <end position="90"/>
    </location>
</feature>
<dbReference type="Gene3D" id="3.40.109.10">
    <property type="entry name" value="NADH Oxidase"/>
    <property type="match status" value="1"/>
</dbReference>
<dbReference type="PANTHER" id="PTHR23026">
    <property type="entry name" value="NADPH NITROREDUCTASE"/>
    <property type="match status" value="1"/>
</dbReference>
<accession>A0A163RGL9</accession>
<dbReference type="AlphaFoldDB" id="A0A163RGL9"/>
<organism evidence="3 4">
    <name type="scientific">Oerskovia enterophila</name>
    <dbReference type="NCBI Taxonomy" id="43678"/>
    <lineage>
        <taxon>Bacteria</taxon>
        <taxon>Bacillati</taxon>
        <taxon>Actinomycetota</taxon>
        <taxon>Actinomycetes</taxon>
        <taxon>Micrococcales</taxon>
        <taxon>Cellulomonadaceae</taxon>
        <taxon>Oerskovia</taxon>
    </lineage>
</organism>
<dbReference type="EMBL" id="LRIE01000073">
    <property type="protein sequence ID" value="KZM35194.1"/>
    <property type="molecule type" value="Genomic_DNA"/>
</dbReference>
<reference evidence="3 4" key="1">
    <citation type="submission" date="2016-01" db="EMBL/GenBank/DDBJ databases">
        <title>Genome sequence of Oerskovia enterophila VJag, an agar and cellulose degrading bacterium.</title>
        <authorList>
            <person name="Poehlein A."/>
            <person name="Jag V."/>
            <person name="Bengelsdorf F."/>
            <person name="Duerre P."/>
            <person name="Daniel R."/>
        </authorList>
    </citation>
    <scope>NUCLEOTIDE SEQUENCE [LARGE SCALE GENOMIC DNA]</scope>
    <source>
        <strain evidence="3 4">VJag</strain>
    </source>
</reference>
<feature type="domain" description="Nitroreductase" evidence="2">
    <location>
        <begin position="10"/>
        <end position="209"/>
    </location>
</feature>
<dbReference type="InterPro" id="IPR050627">
    <property type="entry name" value="Nitroreductase/BluB"/>
</dbReference>
<dbReference type="SUPFAM" id="SSF55469">
    <property type="entry name" value="FMN-dependent nitroreductase-like"/>
    <property type="match status" value="1"/>
</dbReference>
<evidence type="ECO:0000313" key="4">
    <source>
        <dbReference type="Proteomes" id="UP000076447"/>
    </source>
</evidence>
<dbReference type="PATRIC" id="fig|43678.3.peg.2255"/>
<dbReference type="InterPro" id="IPR029479">
    <property type="entry name" value="Nitroreductase"/>
</dbReference>
<dbReference type="InterPro" id="IPR000415">
    <property type="entry name" value="Nitroreductase-like"/>
</dbReference>
<feature type="compositionally biased region" description="Low complexity" evidence="1">
    <location>
        <begin position="225"/>
        <end position="234"/>
    </location>
</feature>
<protein>
    <submittedName>
        <fullName evidence="3">5,6-dimethylbenzimidazole synthase</fullName>
        <ecNumber evidence="3">1.13.11.79</ecNumber>
    </submittedName>
</protein>
<dbReference type="Pfam" id="PF00881">
    <property type="entry name" value="Nitroreductase"/>
    <property type="match status" value="1"/>
</dbReference>
<dbReference type="STRING" id="43678.OJAG_21620"/>
<feature type="compositionally biased region" description="Basic and acidic residues" evidence="1">
    <location>
        <begin position="239"/>
        <end position="250"/>
    </location>
</feature>
<feature type="region of interest" description="Disordered" evidence="1">
    <location>
        <begin position="68"/>
        <end position="96"/>
    </location>
</feature>
<keyword evidence="3" id="KW-0560">Oxidoreductase</keyword>
<dbReference type="CDD" id="cd02062">
    <property type="entry name" value="Nitro_FMN_reductase"/>
    <property type="match status" value="1"/>
</dbReference>
<evidence type="ECO:0000313" key="3">
    <source>
        <dbReference type="EMBL" id="KZM35194.1"/>
    </source>
</evidence>
<dbReference type="EC" id="1.13.11.79" evidence="3"/>
<name>A0A163RGL9_9CELL</name>
<evidence type="ECO:0000259" key="2">
    <source>
        <dbReference type="Pfam" id="PF00881"/>
    </source>
</evidence>
<evidence type="ECO:0000256" key="1">
    <source>
        <dbReference type="SAM" id="MobiDB-lite"/>
    </source>
</evidence>
<dbReference type="PANTHER" id="PTHR23026:SF123">
    <property type="entry name" value="NAD(P)H NITROREDUCTASE RV3131-RELATED"/>
    <property type="match status" value="1"/>
</dbReference>
<feature type="region of interest" description="Disordered" evidence="1">
    <location>
        <begin position="213"/>
        <end position="250"/>
    </location>
</feature>
<gene>
    <name evidence="3" type="primary">bluB_1</name>
    <name evidence="3" type="ORF">OJAG_21620</name>
</gene>
<sequence length="250" mass="26049">MVGMEFQDVVRRRRMVRRFTGEPVAPRAVERMLRNAVRAPNAGFTQGWAFVVLDRPDDVARFWSATSPVAAGEPGGGGEGVAGSAGGAAGEGNTAPRGAAKESRWLAGMRTAPVLVVVLTSRDAYLARYAEDDKARAAAQSAGEGESPWDVPYWHVDAGMASLLMLQTAVDEGLGACFFGVPPGQVEALRAELGVPRELLVTGVVAVGHAADPAPREGAAGLGTGAASSGGSPTRRPRRPLEDVVHRGGW</sequence>
<proteinExistence type="predicted"/>
<comment type="caution">
    <text evidence="3">The sequence shown here is derived from an EMBL/GenBank/DDBJ whole genome shotgun (WGS) entry which is preliminary data.</text>
</comment>